<name>A0A5C6CD27_9BACT</name>
<feature type="compositionally biased region" description="Acidic residues" evidence="1">
    <location>
        <begin position="176"/>
        <end position="197"/>
    </location>
</feature>
<evidence type="ECO:0000256" key="1">
    <source>
        <dbReference type="SAM" id="MobiDB-lite"/>
    </source>
</evidence>
<proteinExistence type="predicted"/>
<evidence type="ECO:0000313" key="3">
    <source>
        <dbReference type="Proteomes" id="UP000316304"/>
    </source>
</evidence>
<comment type="caution">
    <text evidence="2">The sequence shown here is derived from an EMBL/GenBank/DDBJ whole genome shotgun (WGS) entry which is preliminary data.</text>
</comment>
<gene>
    <name evidence="2" type="ORF">Pla52o_35160</name>
</gene>
<dbReference type="Proteomes" id="UP000316304">
    <property type="component" value="Unassembled WGS sequence"/>
</dbReference>
<dbReference type="AlphaFoldDB" id="A0A5C6CD27"/>
<dbReference type="OrthoDB" id="9830886at2"/>
<organism evidence="2 3">
    <name type="scientific">Novipirellula galeiformis</name>
    <dbReference type="NCBI Taxonomy" id="2528004"/>
    <lineage>
        <taxon>Bacteria</taxon>
        <taxon>Pseudomonadati</taxon>
        <taxon>Planctomycetota</taxon>
        <taxon>Planctomycetia</taxon>
        <taxon>Pirellulales</taxon>
        <taxon>Pirellulaceae</taxon>
        <taxon>Novipirellula</taxon>
    </lineage>
</organism>
<dbReference type="EMBL" id="SJPT01000005">
    <property type="protein sequence ID" value="TWU22460.1"/>
    <property type="molecule type" value="Genomic_DNA"/>
</dbReference>
<dbReference type="RefSeq" id="WP_146595626.1">
    <property type="nucleotide sequence ID" value="NZ_SJPT01000005.1"/>
</dbReference>
<accession>A0A5C6CD27</accession>
<sequence>MAKKFRKQMLSIGTYRSPDGEMKVTRDRLANWSKQFKRMTDAGQVIPMHWDHSSNLEELTPVAMDLYERKERSAKNAIGRMSGFDVASDGNSATVSFETRDPDAERKFANNVVKVSPVFFSNWADGAGNLYSDCITHLDAVVHPVDHSQSDAEEVVDDVVCCAIRFGVNSKPFEKESDEGEEGDEGQEEDEETEEADVNTSATVSSVVEQLAKVGIVLPEDTTGTNFIDRINVALLTAIASQGIEEMPDPNKPAEEKTVVDPQIATMSLQAKQALAFGERTHRAAVKTELDALLNSGRCTPAEHKDRASQVGVIKLSLDDKGEPLQSSLEAWIDSRKEVPQGTFWSSEQRLTRMSVADHPGPVDFNASGEQVDADKAADFVLGKS</sequence>
<keyword evidence="3" id="KW-1185">Reference proteome</keyword>
<reference evidence="2 3" key="1">
    <citation type="submission" date="2019-02" db="EMBL/GenBank/DDBJ databases">
        <title>Deep-cultivation of Planctomycetes and their phenomic and genomic characterization uncovers novel biology.</title>
        <authorList>
            <person name="Wiegand S."/>
            <person name="Jogler M."/>
            <person name="Boedeker C."/>
            <person name="Pinto D."/>
            <person name="Vollmers J."/>
            <person name="Rivas-Marin E."/>
            <person name="Kohn T."/>
            <person name="Peeters S.H."/>
            <person name="Heuer A."/>
            <person name="Rast P."/>
            <person name="Oberbeckmann S."/>
            <person name="Bunk B."/>
            <person name="Jeske O."/>
            <person name="Meyerdierks A."/>
            <person name="Storesund J.E."/>
            <person name="Kallscheuer N."/>
            <person name="Luecker S."/>
            <person name="Lage O.M."/>
            <person name="Pohl T."/>
            <person name="Merkel B.J."/>
            <person name="Hornburger P."/>
            <person name="Mueller R.-W."/>
            <person name="Bruemmer F."/>
            <person name="Labrenz M."/>
            <person name="Spormann A.M."/>
            <person name="Op Den Camp H."/>
            <person name="Overmann J."/>
            <person name="Amann R."/>
            <person name="Jetten M.S.M."/>
            <person name="Mascher T."/>
            <person name="Medema M.H."/>
            <person name="Devos D.P."/>
            <person name="Kaster A.-K."/>
            <person name="Ovreas L."/>
            <person name="Rohde M."/>
            <person name="Galperin M.Y."/>
            <person name="Jogler C."/>
        </authorList>
    </citation>
    <scope>NUCLEOTIDE SEQUENCE [LARGE SCALE GENOMIC DNA]</scope>
    <source>
        <strain evidence="2 3">Pla52o</strain>
    </source>
</reference>
<protein>
    <submittedName>
        <fullName evidence="2">Uncharacterized protein</fullName>
    </submittedName>
</protein>
<evidence type="ECO:0000313" key="2">
    <source>
        <dbReference type="EMBL" id="TWU22460.1"/>
    </source>
</evidence>
<feature type="region of interest" description="Disordered" evidence="1">
    <location>
        <begin position="172"/>
        <end position="202"/>
    </location>
</feature>